<evidence type="ECO:0000313" key="2">
    <source>
        <dbReference type="Proteomes" id="UP000270924"/>
    </source>
</evidence>
<keyword evidence="2" id="KW-1185">Reference proteome</keyword>
<protein>
    <submittedName>
        <fullName evidence="1">Uncharacterized protein</fullName>
    </submittedName>
</protein>
<evidence type="ECO:0000313" key="1">
    <source>
        <dbReference type="EMBL" id="VDM12248.1"/>
    </source>
</evidence>
<dbReference type="AlphaFoldDB" id="A0A3P7FNC5"/>
<dbReference type="Proteomes" id="UP000270924">
    <property type="component" value="Unassembled WGS sequence"/>
</dbReference>
<organism evidence="1 2">
    <name type="scientific">Wuchereria bancrofti</name>
    <dbReference type="NCBI Taxonomy" id="6293"/>
    <lineage>
        <taxon>Eukaryota</taxon>
        <taxon>Metazoa</taxon>
        <taxon>Ecdysozoa</taxon>
        <taxon>Nematoda</taxon>
        <taxon>Chromadorea</taxon>
        <taxon>Rhabditida</taxon>
        <taxon>Spirurina</taxon>
        <taxon>Spiruromorpha</taxon>
        <taxon>Filarioidea</taxon>
        <taxon>Onchocercidae</taxon>
        <taxon>Wuchereria</taxon>
    </lineage>
</organism>
<name>A0A3P7FNC5_WUCBA</name>
<sequence length="97" mass="10951">MELTRNYDKEFIILLLLVGFQSTIAHYGRKISNTEKLNSTIETAPILPDTLLLSSNESISNSSDPFALRFSELNSSISTELFQELSRMNFTFTTIPS</sequence>
<proteinExistence type="predicted"/>
<dbReference type="EMBL" id="UYWW01002876">
    <property type="protein sequence ID" value="VDM12248.1"/>
    <property type="molecule type" value="Genomic_DNA"/>
</dbReference>
<dbReference type="InParanoid" id="A0A3P7FNC5"/>
<reference evidence="1 2" key="1">
    <citation type="submission" date="2018-11" db="EMBL/GenBank/DDBJ databases">
        <authorList>
            <consortium name="Pathogen Informatics"/>
        </authorList>
    </citation>
    <scope>NUCLEOTIDE SEQUENCE [LARGE SCALE GENOMIC DNA]</scope>
</reference>
<accession>A0A3P7FNC5</accession>
<gene>
    <name evidence="1" type="ORF">WBA_LOCUS5634</name>
</gene>